<keyword evidence="1" id="KW-1133">Transmembrane helix</keyword>
<keyword evidence="1" id="KW-0812">Transmembrane</keyword>
<feature type="transmembrane region" description="Helical" evidence="1">
    <location>
        <begin position="196"/>
        <end position="215"/>
    </location>
</feature>
<name>A0A5M3N400_CONPW</name>
<feature type="transmembrane region" description="Helical" evidence="1">
    <location>
        <begin position="91"/>
        <end position="113"/>
    </location>
</feature>
<evidence type="ECO:0000256" key="1">
    <source>
        <dbReference type="SAM" id="Phobius"/>
    </source>
</evidence>
<organism evidence="3 4">
    <name type="scientific">Coniophora puteana (strain RWD-64-598)</name>
    <name type="common">Brown rot fungus</name>
    <dbReference type="NCBI Taxonomy" id="741705"/>
    <lineage>
        <taxon>Eukaryota</taxon>
        <taxon>Fungi</taxon>
        <taxon>Dikarya</taxon>
        <taxon>Basidiomycota</taxon>
        <taxon>Agaricomycotina</taxon>
        <taxon>Agaricomycetes</taxon>
        <taxon>Agaricomycetidae</taxon>
        <taxon>Boletales</taxon>
        <taxon>Coniophorineae</taxon>
        <taxon>Coniophoraceae</taxon>
        <taxon>Coniophora</taxon>
    </lineage>
</organism>
<gene>
    <name evidence="3" type="ORF">CONPUDRAFT_68749</name>
</gene>
<evidence type="ECO:0000313" key="3">
    <source>
        <dbReference type="EMBL" id="EIW86150.1"/>
    </source>
</evidence>
<proteinExistence type="predicted"/>
<keyword evidence="1" id="KW-0472">Membrane</keyword>
<dbReference type="GeneID" id="19208688"/>
<keyword evidence="4" id="KW-1185">Reference proteome</keyword>
<evidence type="ECO:0000259" key="2">
    <source>
        <dbReference type="Pfam" id="PF20151"/>
    </source>
</evidence>
<dbReference type="InterPro" id="IPR045340">
    <property type="entry name" value="DUF6533"/>
</dbReference>
<comment type="caution">
    <text evidence="3">The sequence shown here is derived from an EMBL/GenBank/DDBJ whole genome shotgun (WGS) entry which is preliminary data.</text>
</comment>
<feature type="transmembrane region" description="Helical" evidence="1">
    <location>
        <begin position="227"/>
        <end position="249"/>
    </location>
</feature>
<dbReference type="EMBL" id="JH711573">
    <property type="protein sequence ID" value="EIW86150.1"/>
    <property type="molecule type" value="Genomic_DNA"/>
</dbReference>
<dbReference type="KEGG" id="cput:CONPUDRAFT_68749"/>
<reference evidence="4" key="1">
    <citation type="journal article" date="2012" name="Science">
        <title>The Paleozoic origin of enzymatic lignin decomposition reconstructed from 31 fungal genomes.</title>
        <authorList>
            <person name="Floudas D."/>
            <person name="Binder M."/>
            <person name="Riley R."/>
            <person name="Barry K."/>
            <person name="Blanchette R.A."/>
            <person name="Henrissat B."/>
            <person name="Martinez A.T."/>
            <person name="Otillar R."/>
            <person name="Spatafora J.W."/>
            <person name="Yadav J.S."/>
            <person name="Aerts A."/>
            <person name="Benoit I."/>
            <person name="Boyd A."/>
            <person name="Carlson A."/>
            <person name="Copeland A."/>
            <person name="Coutinho P.M."/>
            <person name="de Vries R.P."/>
            <person name="Ferreira P."/>
            <person name="Findley K."/>
            <person name="Foster B."/>
            <person name="Gaskell J."/>
            <person name="Glotzer D."/>
            <person name="Gorecki P."/>
            <person name="Heitman J."/>
            <person name="Hesse C."/>
            <person name="Hori C."/>
            <person name="Igarashi K."/>
            <person name="Jurgens J.A."/>
            <person name="Kallen N."/>
            <person name="Kersten P."/>
            <person name="Kohler A."/>
            <person name="Kuees U."/>
            <person name="Kumar T.K.A."/>
            <person name="Kuo A."/>
            <person name="LaButti K."/>
            <person name="Larrondo L.F."/>
            <person name="Lindquist E."/>
            <person name="Ling A."/>
            <person name="Lombard V."/>
            <person name="Lucas S."/>
            <person name="Lundell T."/>
            <person name="Martin R."/>
            <person name="McLaughlin D.J."/>
            <person name="Morgenstern I."/>
            <person name="Morin E."/>
            <person name="Murat C."/>
            <person name="Nagy L.G."/>
            <person name="Nolan M."/>
            <person name="Ohm R.A."/>
            <person name="Patyshakuliyeva A."/>
            <person name="Rokas A."/>
            <person name="Ruiz-Duenas F.J."/>
            <person name="Sabat G."/>
            <person name="Salamov A."/>
            <person name="Samejima M."/>
            <person name="Schmutz J."/>
            <person name="Slot J.C."/>
            <person name="St John F."/>
            <person name="Stenlid J."/>
            <person name="Sun H."/>
            <person name="Sun S."/>
            <person name="Syed K."/>
            <person name="Tsang A."/>
            <person name="Wiebenga A."/>
            <person name="Young D."/>
            <person name="Pisabarro A."/>
            <person name="Eastwood D.C."/>
            <person name="Martin F."/>
            <person name="Cullen D."/>
            <person name="Grigoriev I.V."/>
            <person name="Hibbett D.S."/>
        </authorList>
    </citation>
    <scope>NUCLEOTIDE SEQUENCE [LARGE SCALE GENOMIC DNA]</scope>
    <source>
        <strain evidence="4">RWD-64-598 SS2</strain>
    </source>
</reference>
<sequence>MITVSNSLKVLWRNANTRPVLKLDMEIALIWMRPITGVTALYALNRYMGFAYAIHDKFNDTLQSSLPRLLSHPSFILMLRIFALYNNSKKILAFLITLLLAEQAVIITIMIWLYRRWGEYTYEVFIISGIRTCTVSFSADAEWTIPTGNAVMIAFESILFALVMFRFFCQVRSARQGWQTLWDWKSVFANIIRGNLIYYLVVLVAASLDALGLYMDNIDPASASMKAYTVIDLIIGYYVYTMLGPHLILSLRLNHAQQLDSFNSQAAGSLSEVQFRGRSGGESVA</sequence>
<dbReference type="OrthoDB" id="2678614at2759"/>
<dbReference type="RefSeq" id="XP_007762658.1">
    <property type="nucleotide sequence ID" value="XM_007764468.1"/>
</dbReference>
<feature type="domain" description="DUF6533" evidence="2">
    <location>
        <begin position="21"/>
        <end position="50"/>
    </location>
</feature>
<dbReference type="AlphaFoldDB" id="A0A5M3N400"/>
<dbReference type="Proteomes" id="UP000053558">
    <property type="component" value="Unassembled WGS sequence"/>
</dbReference>
<protein>
    <recommendedName>
        <fullName evidence="2">DUF6533 domain-containing protein</fullName>
    </recommendedName>
</protein>
<evidence type="ECO:0000313" key="4">
    <source>
        <dbReference type="Proteomes" id="UP000053558"/>
    </source>
</evidence>
<feature type="transmembrane region" description="Helical" evidence="1">
    <location>
        <begin position="151"/>
        <end position="169"/>
    </location>
</feature>
<accession>A0A5M3N400</accession>
<dbReference type="Pfam" id="PF20151">
    <property type="entry name" value="DUF6533"/>
    <property type="match status" value="1"/>
</dbReference>